<proteinExistence type="predicted"/>
<name>A0ABN7WRM8_GIGMA</name>
<accession>A0ABN7WRM8</accession>
<feature type="non-terminal residue" evidence="1">
    <location>
        <position position="1"/>
    </location>
</feature>
<sequence length="81" mass="9704">NEYPTENPLLKVRKRERKIYKAKQRQWVFCKEMFNKNAEEARQGLEKVLSEGLLLNYRLLNIKAILLEGKRYTEDTNLGDF</sequence>
<evidence type="ECO:0000313" key="2">
    <source>
        <dbReference type="Proteomes" id="UP000789901"/>
    </source>
</evidence>
<comment type="caution">
    <text evidence="1">The sequence shown here is derived from an EMBL/GenBank/DDBJ whole genome shotgun (WGS) entry which is preliminary data.</text>
</comment>
<reference evidence="1 2" key="1">
    <citation type="submission" date="2021-06" db="EMBL/GenBank/DDBJ databases">
        <authorList>
            <person name="Kallberg Y."/>
            <person name="Tangrot J."/>
            <person name="Rosling A."/>
        </authorList>
    </citation>
    <scope>NUCLEOTIDE SEQUENCE [LARGE SCALE GENOMIC DNA]</scope>
    <source>
        <strain evidence="1 2">120-4 pot B 10/14</strain>
    </source>
</reference>
<dbReference type="EMBL" id="CAJVQB010059758">
    <property type="protein sequence ID" value="CAG8839116.1"/>
    <property type="molecule type" value="Genomic_DNA"/>
</dbReference>
<dbReference type="Proteomes" id="UP000789901">
    <property type="component" value="Unassembled WGS sequence"/>
</dbReference>
<organism evidence="1 2">
    <name type="scientific">Gigaspora margarita</name>
    <dbReference type="NCBI Taxonomy" id="4874"/>
    <lineage>
        <taxon>Eukaryota</taxon>
        <taxon>Fungi</taxon>
        <taxon>Fungi incertae sedis</taxon>
        <taxon>Mucoromycota</taxon>
        <taxon>Glomeromycotina</taxon>
        <taxon>Glomeromycetes</taxon>
        <taxon>Diversisporales</taxon>
        <taxon>Gigasporaceae</taxon>
        <taxon>Gigaspora</taxon>
    </lineage>
</organism>
<protein>
    <submittedName>
        <fullName evidence="1">25709_t:CDS:1</fullName>
    </submittedName>
</protein>
<feature type="non-terminal residue" evidence="1">
    <location>
        <position position="81"/>
    </location>
</feature>
<evidence type="ECO:0000313" key="1">
    <source>
        <dbReference type="EMBL" id="CAG8839116.1"/>
    </source>
</evidence>
<keyword evidence="2" id="KW-1185">Reference proteome</keyword>
<gene>
    <name evidence="1" type="ORF">GMARGA_LOCUS34300</name>
</gene>